<dbReference type="KEGG" id="nfn:NFRAN_2098"/>
<sequence length="262" mass="30936">MSNRPIESSDFKNDPSILNLNRVVFIGRTFSEYMKMFNLSPFQLRDLRILDCPSGASSFVAEASSTQYQIKEAVGCDLLYKEDDVGVLRNRGKEDLEYMVKQLSQVPDLYDWNIYSNISDLYEARNTAFEKFISDYKVDRLVTRKDKDEITKYKYIHAILPKLPFENEKFDLALSSNLLFYYHNMLDYQFHFNSILELLRVTSKEVRIFPCQKPDATFPDYFNKLLDNVGTRMNNKISFQIEKVSYEFRRGINKMLKIRKSE</sequence>
<gene>
    <name evidence="1" type="ORF">NFRAN_2098</name>
</gene>
<dbReference type="EMBL" id="LR216287">
    <property type="protein sequence ID" value="VFJ14420.1"/>
    <property type="molecule type" value="Genomic_DNA"/>
</dbReference>
<evidence type="ECO:0008006" key="3">
    <source>
        <dbReference type="Google" id="ProtNLM"/>
    </source>
</evidence>
<reference evidence="1 2" key="1">
    <citation type="submission" date="2019-02" db="EMBL/GenBank/DDBJ databases">
        <authorList>
            <person name="Lehtovirta-Morley E L."/>
        </authorList>
    </citation>
    <scope>NUCLEOTIDE SEQUENCE [LARGE SCALE GENOMIC DNA]</scope>
    <source>
        <strain evidence="1">NFRAN1</strain>
    </source>
</reference>
<dbReference type="AlphaFoldDB" id="A0A484I9L8"/>
<evidence type="ECO:0000313" key="1">
    <source>
        <dbReference type="EMBL" id="VFJ14420.1"/>
    </source>
</evidence>
<evidence type="ECO:0000313" key="2">
    <source>
        <dbReference type="Proteomes" id="UP000294299"/>
    </source>
</evidence>
<protein>
    <recommendedName>
        <fullName evidence="3">Methyltransferase type 11 domain-containing protein</fullName>
    </recommendedName>
</protein>
<proteinExistence type="predicted"/>
<accession>A0A484I9L8</accession>
<dbReference type="SUPFAM" id="SSF53335">
    <property type="entry name" value="S-adenosyl-L-methionine-dependent methyltransferases"/>
    <property type="match status" value="1"/>
</dbReference>
<organism evidence="1 2">
    <name type="scientific">Candidatus Nitrosocosmicus franklandianus</name>
    <dbReference type="NCBI Taxonomy" id="1798806"/>
    <lineage>
        <taxon>Archaea</taxon>
        <taxon>Nitrososphaerota</taxon>
        <taxon>Nitrososphaeria</taxon>
        <taxon>Nitrososphaerales</taxon>
        <taxon>Nitrososphaeraceae</taxon>
        <taxon>Candidatus Nitrosocosmicus</taxon>
    </lineage>
</organism>
<dbReference type="InterPro" id="IPR029063">
    <property type="entry name" value="SAM-dependent_MTases_sf"/>
</dbReference>
<dbReference type="Proteomes" id="UP000294299">
    <property type="component" value="Chromosome NFRAN"/>
</dbReference>
<name>A0A484I9L8_9ARCH</name>
<keyword evidence="2" id="KW-1185">Reference proteome</keyword>